<reference evidence="1" key="1">
    <citation type="submission" date="2023-03" db="EMBL/GenBank/DDBJ databases">
        <title>Massive genome expansion in bonnet fungi (Mycena s.s.) driven by repeated elements and novel gene families across ecological guilds.</title>
        <authorList>
            <consortium name="Lawrence Berkeley National Laboratory"/>
            <person name="Harder C.B."/>
            <person name="Miyauchi S."/>
            <person name="Viragh M."/>
            <person name="Kuo A."/>
            <person name="Thoen E."/>
            <person name="Andreopoulos B."/>
            <person name="Lu D."/>
            <person name="Skrede I."/>
            <person name="Drula E."/>
            <person name="Henrissat B."/>
            <person name="Morin E."/>
            <person name="Kohler A."/>
            <person name="Barry K."/>
            <person name="LaButti K."/>
            <person name="Morin E."/>
            <person name="Salamov A."/>
            <person name="Lipzen A."/>
            <person name="Mereny Z."/>
            <person name="Hegedus B."/>
            <person name="Baldrian P."/>
            <person name="Stursova M."/>
            <person name="Weitz H."/>
            <person name="Taylor A."/>
            <person name="Grigoriev I.V."/>
            <person name="Nagy L.G."/>
            <person name="Martin F."/>
            <person name="Kauserud H."/>
        </authorList>
    </citation>
    <scope>NUCLEOTIDE SEQUENCE</scope>
    <source>
        <strain evidence="1">CBHHK200</strain>
    </source>
</reference>
<comment type="caution">
    <text evidence="1">The sequence shown here is derived from an EMBL/GenBank/DDBJ whole genome shotgun (WGS) entry which is preliminary data.</text>
</comment>
<dbReference type="AlphaFoldDB" id="A0AAD6S8G3"/>
<organism evidence="1 2">
    <name type="scientific">Mycena alexandri</name>
    <dbReference type="NCBI Taxonomy" id="1745969"/>
    <lineage>
        <taxon>Eukaryota</taxon>
        <taxon>Fungi</taxon>
        <taxon>Dikarya</taxon>
        <taxon>Basidiomycota</taxon>
        <taxon>Agaricomycotina</taxon>
        <taxon>Agaricomycetes</taxon>
        <taxon>Agaricomycetidae</taxon>
        <taxon>Agaricales</taxon>
        <taxon>Marasmiineae</taxon>
        <taxon>Mycenaceae</taxon>
        <taxon>Mycena</taxon>
    </lineage>
</organism>
<protein>
    <submittedName>
        <fullName evidence="1">Uncharacterized protein</fullName>
    </submittedName>
</protein>
<evidence type="ECO:0000313" key="1">
    <source>
        <dbReference type="EMBL" id="KAJ7023149.1"/>
    </source>
</evidence>
<dbReference type="EMBL" id="JARJCM010000193">
    <property type="protein sequence ID" value="KAJ7023149.1"/>
    <property type="molecule type" value="Genomic_DNA"/>
</dbReference>
<gene>
    <name evidence="1" type="ORF">C8F04DRAFT_1240318</name>
</gene>
<keyword evidence="2" id="KW-1185">Reference proteome</keyword>
<accession>A0AAD6S8G3</accession>
<name>A0AAD6S8G3_9AGAR</name>
<sequence>MIMDPRLSSSDPRLPPELEWLVFEQAALSRPTGIPGLMLIAWRVKNWLEPLLYRIIIVGPALPPLGGFRTLTTDRLREIMATKPPSFFQDSVKHLYLRASGWDTGVDEILTTCCRLTSLFVQFRPAKHIYVLNTQQCLRRLAVSIEQAFENHPADLPHPFFRNVTHLEVLDSSRVFKDLLTLVRRLALMPSLTHVAFNTAAYEIEFYEALRADTRLHCVVFLSLTLLERVKVGTLIPDDYRFVCVKEDTDYRLDWVRGVDVGDNYWVRAEAFIAARRAGRVADWSTLSVHVVRTVWPLVIVIVFGYKKRVLSTTVLAFCACLKHFQSGIYVETELMVARDSRFRGFRWLRNE</sequence>
<proteinExistence type="predicted"/>
<dbReference type="Proteomes" id="UP001218188">
    <property type="component" value="Unassembled WGS sequence"/>
</dbReference>
<evidence type="ECO:0000313" key="2">
    <source>
        <dbReference type="Proteomes" id="UP001218188"/>
    </source>
</evidence>